<feature type="region of interest" description="Disordered" evidence="1">
    <location>
        <begin position="16"/>
        <end position="62"/>
    </location>
</feature>
<sequence length="100" mass="11150">MQWEWVSPRLLKAQMPLENTAEPAEVLSPSPGTRQRGCRETQRQASSLAGRDGSLSKQKNQVSLLPRDECRLLKSSPTPGCRLASQEMAVLFARLKSHFS</sequence>
<evidence type="ECO:0000256" key="1">
    <source>
        <dbReference type="SAM" id="MobiDB-lite"/>
    </source>
</evidence>
<name>A0ABN8YSG0_RANTA</name>
<dbReference type="EMBL" id="OX459958">
    <property type="protein sequence ID" value="CAI9164015.1"/>
    <property type="molecule type" value="Genomic_DNA"/>
</dbReference>
<gene>
    <name evidence="2" type="ORF">MRATA1EN1_LOCUS12977</name>
</gene>
<proteinExistence type="predicted"/>
<protein>
    <submittedName>
        <fullName evidence="2">Uncharacterized protein</fullName>
    </submittedName>
</protein>
<evidence type="ECO:0000313" key="3">
    <source>
        <dbReference type="Proteomes" id="UP001176941"/>
    </source>
</evidence>
<evidence type="ECO:0000313" key="2">
    <source>
        <dbReference type="EMBL" id="CAI9164015.1"/>
    </source>
</evidence>
<accession>A0ABN8YSG0</accession>
<organism evidence="2 3">
    <name type="scientific">Rangifer tarandus platyrhynchus</name>
    <name type="common">Svalbard reindeer</name>
    <dbReference type="NCBI Taxonomy" id="3082113"/>
    <lineage>
        <taxon>Eukaryota</taxon>
        <taxon>Metazoa</taxon>
        <taxon>Chordata</taxon>
        <taxon>Craniata</taxon>
        <taxon>Vertebrata</taxon>
        <taxon>Euteleostomi</taxon>
        <taxon>Mammalia</taxon>
        <taxon>Eutheria</taxon>
        <taxon>Laurasiatheria</taxon>
        <taxon>Artiodactyla</taxon>
        <taxon>Ruminantia</taxon>
        <taxon>Pecora</taxon>
        <taxon>Cervidae</taxon>
        <taxon>Odocoileinae</taxon>
        <taxon>Rangifer</taxon>
    </lineage>
</organism>
<reference evidence="2" key="1">
    <citation type="submission" date="2023-04" db="EMBL/GenBank/DDBJ databases">
        <authorList>
            <consortium name="ELIXIR-Norway"/>
        </authorList>
    </citation>
    <scope>NUCLEOTIDE SEQUENCE [LARGE SCALE GENOMIC DNA]</scope>
</reference>
<keyword evidence="3" id="KW-1185">Reference proteome</keyword>
<dbReference type="Proteomes" id="UP001176941">
    <property type="component" value="Chromosome 22"/>
</dbReference>